<accession>A0ACB7PSH0</accession>
<sequence length="298" mass="31710">MIYGGLDDGANLPIPNRERNNGGSLIVWSGHPQRAVLPPWKKPASEADVDLIRKLESSQLSQTSHGYGPPSPPPPPHALLPPSTPSESESGERRGSRSRLPIIILSAVLFLIIAALIVVSSILGTKIAKLENTISPLAVAVAESAANGTTTNNNNNNNNPYTTTSTTANNLNPSQTTTTTSSTAPPPAPLPPTIQVAGWTYLGCFYDSEVRVLPEAFLSATDMTNAGCADYCSEGGKTPRHFGTQVAVQCYCGTATQAVLASRRAPDWMCMHQCAGRWGVSENCGGNWVLSLWERDED</sequence>
<name>A0ACB7PSH0_9PEZI</name>
<comment type="caution">
    <text evidence="1">The sequence shown here is derived from an EMBL/GenBank/DDBJ whole genome shotgun (WGS) entry which is preliminary data.</text>
</comment>
<protein>
    <submittedName>
        <fullName evidence="1">Uncharacterized protein</fullName>
    </submittedName>
</protein>
<proteinExistence type="predicted"/>
<organism evidence="1 2">
    <name type="scientific">Chaetomium tenue</name>
    <dbReference type="NCBI Taxonomy" id="1854479"/>
    <lineage>
        <taxon>Eukaryota</taxon>
        <taxon>Fungi</taxon>
        <taxon>Dikarya</taxon>
        <taxon>Ascomycota</taxon>
        <taxon>Pezizomycotina</taxon>
        <taxon>Sordariomycetes</taxon>
        <taxon>Sordariomycetidae</taxon>
        <taxon>Sordariales</taxon>
        <taxon>Chaetomiaceae</taxon>
        <taxon>Chaetomium</taxon>
    </lineage>
</organism>
<dbReference type="Proteomes" id="UP000724584">
    <property type="component" value="Unassembled WGS sequence"/>
</dbReference>
<evidence type="ECO:0000313" key="1">
    <source>
        <dbReference type="EMBL" id="KAH6650531.1"/>
    </source>
</evidence>
<keyword evidence="2" id="KW-1185">Reference proteome</keyword>
<reference evidence="1 2" key="1">
    <citation type="journal article" date="2021" name="Nat. Commun.">
        <title>Genetic determinants of endophytism in the Arabidopsis root mycobiome.</title>
        <authorList>
            <person name="Mesny F."/>
            <person name="Miyauchi S."/>
            <person name="Thiergart T."/>
            <person name="Pickel B."/>
            <person name="Atanasova L."/>
            <person name="Karlsson M."/>
            <person name="Huettel B."/>
            <person name="Barry K.W."/>
            <person name="Haridas S."/>
            <person name="Chen C."/>
            <person name="Bauer D."/>
            <person name="Andreopoulos W."/>
            <person name="Pangilinan J."/>
            <person name="LaButti K."/>
            <person name="Riley R."/>
            <person name="Lipzen A."/>
            <person name="Clum A."/>
            <person name="Drula E."/>
            <person name="Henrissat B."/>
            <person name="Kohler A."/>
            <person name="Grigoriev I.V."/>
            <person name="Martin F.M."/>
            <person name="Hacquard S."/>
        </authorList>
    </citation>
    <scope>NUCLEOTIDE SEQUENCE [LARGE SCALE GENOMIC DNA]</scope>
    <source>
        <strain evidence="1 2">MPI-SDFR-AT-0079</strain>
    </source>
</reference>
<gene>
    <name evidence="1" type="ORF">F5144DRAFT_608467</name>
</gene>
<dbReference type="EMBL" id="JAGIZQ010000001">
    <property type="protein sequence ID" value="KAH6650531.1"/>
    <property type="molecule type" value="Genomic_DNA"/>
</dbReference>
<evidence type="ECO:0000313" key="2">
    <source>
        <dbReference type="Proteomes" id="UP000724584"/>
    </source>
</evidence>